<gene>
    <name evidence="1" type="ORF">IQ249_25455</name>
    <name evidence="2" type="ORF">IQ249_25460</name>
</gene>
<dbReference type="RefSeq" id="WP_194032292.1">
    <property type="nucleotide sequence ID" value="NZ_JADEWZ010000099.1"/>
</dbReference>
<name>A0A8J7E3I3_9CYAN</name>
<dbReference type="EMBL" id="JADEWZ010000099">
    <property type="protein sequence ID" value="MBE9119201.1"/>
    <property type="molecule type" value="Genomic_DNA"/>
</dbReference>
<comment type="caution">
    <text evidence="1">The sequence shown here is derived from an EMBL/GenBank/DDBJ whole genome shotgun (WGS) entry which is preliminary data.</text>
</comment>
<evidence type="ECO:0000313" key="1">
    <source>
        <dbReference type="EMBL" id="MBE9119201.1"/>
    </source>
</evidence>
<dbReference type="EMBL" id="JADEWZ010000099">
    <property type="protein sequence ID" value="MBE9119202.1"/>
    <property type="molecule type" value="Genomic_DNA"/>
</dbReference>
<accession>A0A8J7E3I3</accession>
<keyword evidence="3" id="KW-1185">Reference proteome</keyword>
<reference evidence="1" key="1">
    <citation type="submission" date="2020-10" db="EMBL/GenBank/DDBJ databases">
        <authorList>
            <person name="Castelo-Branco R."/>
            <person name="Eusebio N."/>
            <person name="Adriana R."/>
            <person name="Vieira A."/>
            <person name="Brugerolle De Fraissinette N."/>
            <person name="Rezende De Castro R."/>
            <person name="Schneider M.P."/>
            <person name="Vasconcelos V."/>
            <person name="Leao P.N."/>
        </authorList>
    </citation>
    <scope>NUCLEOTIDE SEQUENCE</scope>
    <source>
        <strain evidence="1">LEGE 07157</strain>
    </source>
</reference>
<protein>
    <submittedName>
        <fullName evidence="1">Uncharacterized protein</fullName>
    </submittedName>
</protein>
<organism evidence="1 3">
    <name type="scientific">Lusitaniella coriacea LEGE 07157</name>
    <dbReference type="NCBI Taxonomy" id="945747"/>
    <lineage>
        <taxon>Bacteria</taxon>
        <taxon>Bacillati</taxon>
        <taxon>Cyanobacteriota</taxon>
        <taxon>Cyanophyceae</taxon>
        <taxon>Spirulinales</taxon>
        <taxon>Lusitaniellaceae</taxon>
        <taxon>Lusitaniella</taxon>
    </lineage>
</organism>
<proteinExistence type="predicted"/>
<evidence type="ECO:0000313" key="3">
    <source>
        <dbReference type="Proteomes" id="UP000654482"/>
    </source>
</evidence>
<dbReference type="AlphaFoldDB" id="A0A8J7E3I3"/>
<evidence type="ECO:0000313" key="2">
    <source>
        <dbReference type="EMBL" id="MBE9119202.1"/>
    </source>
</evidence>
<sequence>MNWREGRGALATARGHWRRRRREGALATARGALATARGIGDGEGALATARA</sequence>
<dbReference type="Proteomes" id="UP000654482">
    <property type="component" value="Unassembled WGS sequence"/>
</dbReference>